<feature type="transmembrane region" description="Helical" evidence="1">
    <location>
        <begin position="45"/>
        <end position="67"/>
    </location>
</feature>
<keyword evidence="1" id="KW-1133">Transmembrane helix</keyword>
<gene>
    <name evidence="3" type="ORF">LHCIRMBIA104_00428</name>
</gene>
<dbReference type="Proteomes" id="UP000017247">
    <property type="component" value="Unassembled WGS sequence"/>
</dbReference>
<evidence type="ECO:0000313" key="4">
    <source>
        <dbReference type="Proteomes" id="UP000017247"/>
    </source>
</evidence>
<dbReference type="InterPro" id="IPR048428">
    <property type="entry name" value="YobI-NTPase"/>
</dbReference>
<organism evidence="3 4">
    <name type="scientific">Lactobacillus helveticus CIRM-BIA 104</name>
    <dbReference type="NCBI Taxonomy" id="1226333"/>
    <lineage>
        <taxon>Bacteria</taxon>
        <taxon>Bacillati</taxon>
        <taxon>Bacillota</taxon>
        <taxon>Bacilli</taxon>
        <taxon>Lactobacillales</taxon>
        <taxon>Lactobacillaceae</taxon>
        <taxon>Lactobacillus</taxon>
    </lineage>
</organism>
<dbReference type="RefSeq" id="WP_023191938.1">
    <property type="nucleotide sequence ID" value="NZ_HG531097.1"/>
</dbReference>
<comment type="caution">
    <text evidence="3">The sequence shown here is derived from an EMBL/GenBank/DDBJ whole genome shotgun (WGS) entry which is preliminary data.</text>
</comment>
<dbReference type="AlphaFoldDB" id="U6FEG8"/>
<sequence length="712" mass="85068">MTKKKLKNQFTRKIYLHKLFDSFVFTYLFKQDITNIEIPLISFRVIFQFVSMLTGLAILFFIFYIAFHGLPKIGWDISTKILNTKLDAKFNTDSKENDKDLFLLYGDELRYYFEKSKVRYLIFEDLDRYNNPLIFQRLRQLNINLNHGEKDRIVFIYTLKDSVFDDLRTINNELEPVIKKVKFFDYIIPMVPLSSTQNSITRFKEEINDKSNLQVNNEKLDSKFYSVQEKYLWGLGAFILDVRTIVQICSELSYYADLFKARLDREEVNINKLLGMIVYKNVYPRDYEKLLSSDSFLNQLFLEVNKQKEINREERKNEIRKIDNEIRDVGKKLQHFRNDKEVDLYVYYDKFVNNIGIYDNEKYRPNLYYQGKFWDKFFKDTSEEKKKIQKLFGWSDKLTEMIKERREAIFDRTESESYSRLKNQRNGYYEKRKLLQNKIENETFFDILNEDYEDSEYKALSNIKKLPILNYYEYISPSFTNDLTPQDLNFVRNILSRTYDKGKNLENIPRIIEVLNSSNADYRYVQSTKILSYLLVQPITHNMMQHVRTIIYFWGNGNSLDLNFIGDCINNLKMNLTENERTRESKRSGIKVLVSALVSEYPEYFRIFYGGNDINFIKKNSYIFEMFFDPASEQVISEEFISNKELFDVFVEYGVFKNIVFDRLLMNWKDNSCMNLFDAGVYKFSNLSQIFSGDLTPNNGNCQIVCVNRSFS</sequence>
<dbReference type="HOGENOM" id="CLU_387716_0_0_9"/>
<accession>U6FEG8</accession>
<feature type="domain" description="YobI-like P-loop NTPase" evidence="2">
    <location>
        <begin position="19"/>
        <end position="297"/>
    </location>
</feature>
<evidence type="ECO:0000259" key="2">
    <source>
        <dbReference type="Pfam" id="PF20693"/>
    </source>
</evidence>
<keyword evidence="1" id="KW-0812">Transmembrane</keyword>
<protein>
    <recommendedName>
        <fullName evidence="2">YobI-like P-loop NTPase domain-containing protein</fullName>
    </recommendedName>
</protein>
<evidence type="ECO:0000313" key="3">
    <source>
        <dbReference type="EMBL" id="CDI60966.1"/>
    </source>
</evidence>
<dbReference type="Pfam" id="PF20693">
    <property type="entry name" value="YobI-ATPase"/>
    <property type="match status" value="1"/>
</dbReference>
<proteinExistence type="predicted"/>
<keyword evidence="1" id="KW-0472">Membrane</keyword>
<evidence type="ECO:0000256" key="1">
    <source>
        <dbReference type="SAM" id="Phobius"/>
    </source>
</evidence>
<dbReference type="EMBL" id="CBUL010000150">
    <property type="protein sequence ID" value="CDI60966.1"/>
    <property type="molecule type" value="Genomic_DNA"/>
</dbReference>
<name>U6FEG8_LACHE</name>
<reference evidence="3" key="1">
    <citation type="submission" date="2013-09" db="EMBL/GenBank/DDBJ databases">
        <title>Draft Genome Sequence of five Lactobacillus helveticus strains CIRM-BIA 101T, 103, 104, 951 and 953 isolated from milk product.</title>
        <authorList>
            <person name="Valence F."/>
            <person name="Chuat V."/>
            <person name="Ma L."/>
            <person name="Creno S."/>
            <person name="Falentin H."/>
            <person name="Lortal S."/>
            <person name="Bizet C."/>
            <person name="Clermont D."/>
            <person name="Loux V."/>
            <person name="Bouchier C."/>
            <person name="Cousin S."/>
        </authorList>
    </citation>
    <scope>NUCLEOTIDE SEQUENCE [LARGE SCALE GENOMIC DNA]</scope>
    <source>
        <strain evidence="3">CIRM-BIA 104</strain>
    </source>
</reference>